<evidence type="ECO:0000313" key="1">
    <source>
        <dbReference type="EMBL" id="OWR46185.1"/>
    </source>
</evidence>
<evidence type="ECO:0000313" key="2">
    <source>
        <dbReference type="Proteomes" id="UP000007151"/>
    </source>
</evidence>
<dbReference type="InParanoid" id="A0A212EXH4"/>
<keyword evidence="2" id="KW-1185">Reference proteome</keyword>
<dbReference type="EMBL" id="AGBW02011749">
    <property type="protein sequence ID" value="OWR46185.1"/>
    <property type="molecule type" value="Genomic_DNA"/>
</dbReference>
<accession>A0A212EXH4</accession>
<gene>
    <name evidence="1" type="ORF">KGM_215575</name>
</gene>
<organism evidence="1 2">
    <name type="scientific">Danaus plexippus plexippus</name>
    <dbReference type="NCBI Taxonomy" id="278856"/>
    <lineage>
        <taxon>Eukaryota</taxon>
        <taxon>Metazoa</taxon>
        <taxon>Ecdysozoa</taxon>
        <taxon>Arthropoda</taxon>
        <taxon>Hexapoda</taxon>
        <taxon>Insecta</taxon>
        <taxon>Pterygota</taxon>
        <taxon>Neoptera</taxon>
        <taxon>Endopterygota</taxon>
        <taxon>Lepidoptera</taxon>
        <taxon>Glossata</taxon>
        <taxon>Ditrysia</taxon>
        <taxon>Papilionoidea</taxon>
        <taxon>Nymphalidae</taxon>
        <taxon>Danainae</taxon>
        <taxon>Danaini</taxon>
        <taxon>Danaina</taxon>
        <taxon>Danaus</taxon>
        <taxon>Danaus</taxon>
    </lineage>
</organism>
<dbReference type="KEGG" id="dpl:KGM_215575"/>
<dbReference type="AlphaFoldDB" id="A0A212EXH4"/>
<name>A0A212EXH4_DANPL</name>
<protein>
    <submittedName>
        <fullName evidence="1">Uncharacterized protein</fullName>
    </submittedName>
</protein>
<reference evidence="1 2" key="1">
    <citation type="journal article" date="2011" name="Cell">
        <title>The monarch butterfly genome yields insights into long-distance migration.</title>
        <authorList>
            <person name="Zhan S."/>
            <person name="Merlin C."/>
            <person name="Boore J.L."/>
            <person name="Reppert S.M."/>
        </authorList>
    </citation>
    <scope>NUCLEOTIDE SEQUENCE [LARGE SCALE GENOMIC DNA]</scope>
    <source>
        <strain evidence="1">F-2</strain>
    </source>
</reference>
<dbReference type="Proteomes" id="UP000007151">
    <property type="component" value="Unassembled WGS sequence"/>
</dbReference>
<sequence length="125" mass="14659">MRKLLSIILQSYLRGKEHLIISHNIKVSINFMKLHIFIMLVVTAALSSANSSADSQEESVKESLPDWESAYSRHPFRILRLSDSLYDHYPPVIDPGFAPNFLYPGYKYLRPRDRYNQLYELNRNK</sequence>
<comment type="caution">
    <text evidence="1">The sequence shown here is derived from an EMBL/GenBank/DDBJ whole genome shotgun (WGS) entry which is preliminary data.</text>
</comment>
<proteinExistence type="predicted"/>